<evidence type="ECO:0000256" key="3">
    <source>
        <dbReference type="ARBA" id="ARBA00023274"/>
    </source>
</evidence>
<dbReference type="Gramene" id="EFJ17888">
    <property type="protein sequence ID" value="EFJ17888"/>
    <property type="gene ID" value="SELMODRAFT_114005"/>
</dbReference>
<evidence type="ECO:0000313" key="5">
    <source>
        <dbReference type="EMBL" id="EFJ17888.1"/>
    </source>
</evidence>
<dbReference type="KEGG" id="smo:SELMODRAFT_116787"/>
<dbReference type="InterPro" id="IPR001705">
    <property type="entry name" value="Ribosomal_bL33"/>
</dbReference>
<dbReference type="Gene3D" id="2.20.28.120">
    <property type="entry name" value="Ribosomal protein L33"/>
    <property type="match status" value="1"/>
</dbReference>
<dbReference type="NCBIfam" id="NF001860">
    <property type="entry name" value="PRK00595.1"/>
    <property type="match status" value="1"/>
</dbReference>
<evidence type="ECO:0000313" key="6">
    <source>
        <dbReference type="Proteomes" id="UP000001514"/>
    </source>
</evidence>
<accession>D8SCP3</accession>
<evidence type="ECO:0000256" key="1">
    <source>
        <dbReference type="ARBA" id="ARBA00007596"/>
    </source>
</evidence>
<evidence type="ECO:0000313" key="4">
    <source>
        <dbReference type="EMBL" id="EFJ16417.1"/>
    </source>
</evidence>
<proteinExistence type="inferred from homology"/>
<dbReference type="HOGENOM" id="CLU_190949_1_1_1"/>
<keyword evidence="2" id="KW-0689">Ribosomal protein</keyword>
<reference evidence="5 6" key="1">
    <citation type="journal article" date="2011" name="Science">
        <title>The Selaginella genome identifies genetic changes associated with the evolution of vascular plants.</title>
        <authorList>
            <person name="Banks J.A."/>
            <person name="Nishiyama T."/>
            <person name="Hasebe M."/>
            <person name="Bowman J.L."/>
            <person name="Gribskov M."/>
            <person name="dePamphilis C."/>
            <person name="Albert V.A."/>
            <person name="Aono N."/>
            <person name="Aoyama T."/>
            <person name="Ambrose B.A."/>
            <person name="Ashton N.W."/>
            <person name="Axtell M.J."/>
            <person name="Barker E."/>
            <person name="Barker M.S."/>
            <person name="Bennetzen J.L."/>
            <person name="Bonawitz N.D."/>
            <person name="Chapple C."/>
            <person name="Cheng C."/>
            <person name="Correa L.G."/>
            <person name="Dacre M."/>
            <person name="DeBarry J."/>
            <person name="Dreyer I."/>
            <person name="Elias M."/>
            <person name="Engstrom E.M."/>
            <person name="Estelle M."/>
            <person name="Feng L."/>
            <person name="Finet C."/>
            <person name="Floyd S.K."/>
            <person name="Frommer W.B."/>
            <person name="Fujita T."/>
            <person name="Gramzow L."/>
            <person name="Gutensohn M."/>
            <person name="Harholt J."/>
            <person name="Hattori M."/>
            <person name="Heyl A."/>
            <person name="Hirai T."/>
            <person name="Hiwatashi Y."/>
            <person name="Ishikawa M."/>
            <person name="Iwata M."/>
            <person name="Karol K.G."/>
            <person name="Koehler B."/>
            <person name="Kolukisaoglu U."/>
            <person name="Kubo M."/>
            <person name="Kurata T."/>
            <person name="Lalonde S."/>
            <person name="Li K."/>
            <person name="Li Y."/>
            <person name="Litt A."/>
            <person name="Lyons E."/>
            <person name="Manning G."/>
            <person name="Maruyama T."/>
            <person name="Michael T.P."/>
            <person name="Mikami K."/>
            <person name="Miyazaki S."/>
            <person name="Morinaga S."/>
            <person name="Murata T."/>
            <person name="Mueller-Roeber B."/>
            <person name="Nelson D.R."/>
            <person name="Obara M."/>
            <person name="Oguri Y."/>
            <person name="Olmstead R.G."/>
            <person name="Onodera N."/>
            <person name="Petersen B.L."/>
            <person name="Pils B."/>
            <person name="Prigge M."/>
            <person name="Rensing S.A."/>
            <person name="Riano-Pachon D.M."/>
            <person name="Roberts A.W."/>
            <person name="Sato Y."/>
            <person name="Scheller H.V."/>
            <person name="Schulz B."/>
            <person name="Schulz C."/>
            <person name="Shakirov E.V."/>
            <person name="Shibagaki N."/>
            <person name="Shinohara N."/>
            <person name="Shippen D.E."/>
            <person name="Soerensen I."/>
            <person name="Sotooka R."/>
            <person name="Sugimoto N."/>
            <person name="Sugita M."/>
            <person name="Sumikawa N."/>
            <person name="Tanurdzic M."/>
            <person name="Theissen G."/>
            <person name="Ulvskov P."/>
            <person name="Wakazuki S."/>
            <person name="Weng J.K."/>
            <person name="Willats W.W."/>
            <person name="Wipf D."/>
            <person name="Wolf P.G."/>
            <person name="Yang L."/>
            <person name="Zimmer A.D."/>
            <person name="Zhu Q."/>
            <person name="Mitros T."/>
            <person name="Hellsten U."/>
            <person name="Loque D."/>
            <person name="Otillar R."/>
            <person name="Salamov A."/>
            <person name="Schmutz J."/>
            <person name="Shapiro H."/>
            <person name="Lindquist E."/>
            <person name="Lucas S."/>
            <person name="Rokhsar D."/>
            <person name="Grigoriev I.V."/>
        </authorList>
    </citation>
    <scope>NUCLEOTIDE SEQUENCE [LARGE SCALE GENOMIC DNA]</scope>
</reference>
<dbReference type="EMBL" id="GL377612">
    <property type="protein sequence ID" value="EFJ17888.1"/>
    <property type="molecule type" value="Genomic_DNA"/>
</dbReference>
<dbReference type="Gramene" id="EFJ16417">
    <property type="protein sequence ID" value="EFJ16417"/>
    <property type="gene ID" value="SELMODRAFT_116787"/>
</dbReference>
<dbReference type="InterPro" id="IPR038584">
    <property type="entry name" value="Ribosomal_bL33_sf"/>
</dbReference>
<comment type="similarity">
    <text evidence="1">Belongs to the bacterial ribosomal protein bL33 family.</text>
</comment>
<dbReference type="AlphaFoldDB" id="D8SCP3"/>
<evidence type="ECO:0000256" key="2">
    <source>
        <dbReference type="ARBA" id="ARBA00022980"/>
    </source>
</evidence>
<gene>
    <name evidence="5" type="ORF">SELMODRAFT_114005</name>
    <name evidence="4" type="ORF">SELMODRAFT_116787</name>
</gene>
<evidence type="ECO:0008006" key="7">
    <source>
        <dbReference type="Google" id="ProtNLM"/>
    </source>
</evidence>
<protein>
    <recommendedName>
        <fullName evidence="7">Ribosomal protein L33</fullName>
    </recommendedName>
</protein>
<dbReference type="Proteomes" id="UP000001514">
    <property type="component" value="Unassembled WGS sequence"/>
</dbReference>
<name>D8SCP3_SELML</name>
<dbReference type="SUPFAM" id="SSF57829">
    <property type="entry name" value="Zn-binding ribosomal proteins"/>
    <property type="match status" value="1"/>
</dbReference>
<organism evidence="6">
    <name type="scientific">Selaginella moellendorffii</name>
    <name type="common">Spikemoss</name>
    <dbReference type="NCBI Taxonomy" id="88036"/>
    <lineage>
        <taxon>Eukaryota</taxon>
        <taxon>Viridiplantae</taxon>
        <taxon>Streptophyta</taxon>
        <taxon>Embryophyta</taxon>
        <taxon>Tracheophyta</taxon>
        <taxon>Lycopodiopsida</taxon>
        <taxon>Selaginellales</taxon>
        <taxon>Selaginellaceae</taxon>
        <taxon>Selaginella</taxon>
    </lineage>
</organism>
<dbReference type="PANTHER" id="PTHR15238:SF1">
    <property type="entry name" value="LARGE RIBOSOMAL SUBUNIT PROTEIN BL33M"/>
    <property type="match status" value="1"/>
</dbReference>
<sequence length="67" mass="7490">MAKGGKSKTGRVLIRLISTADTGFFFVSTKNPRNSPQKLELVKFDPRAGKRVPFREATINKPKSNKK</sequence>
<keyword evidence="6" id="KW-1185">Reference proteome</keyword>
<dbReference type="PANTHER" id="PTHR15238">
    <property type="entry name" value="54S RIBOSOMAL PROTEIN L39, MITOCHONDRIAL"/>
    <property type="match status" value="1"/>
</dbReference>
<dbReference type="STRING" id="88036.D8SCP3"/>
<dbReference type="FunCoup" id="D8SCP3">
    <property type="interactions" value="1062"/>
</dbReference>
<dbReference type="OrthoDB" id="275534at2759"/>
<dbReference type="KEGG" id="smo:SELMODRAFT_114005"/>
<dbReference type="EMBL" id="GL377619">
    <property type="protein sequence ID" value="EFJ16417.1"/>
    <property type="molecule type" value="Genomic_DNA"/>
</dbReference>
<dbReference type="GO" id="GO:0006412">
    <property type="term" value="P:translation"/>
    <property type="evidence" value="ECO:0007669"/>
    <property type="project" value="InterPro"/>
</dbReference>
<dbReference type="InterPro" id="IPR011332">
    <property type="entry name" value="Ribosomal_zn-bd"/>
</dbReference>
<dbReference type="GO" id="GO:0003735">
    <property type="term" value="F:structural constituent of ribosome"/>
    <property type="evidence" value="ECO:0000318"/>
    <property type="project" value="GO_Central"/>
</dbReference>
<dbReference type="Pfam" id="PF00471">
    <property type="entry name" value="Ribosomal_L33"/>
    <property type="match status" value="1"/>
</dbReference>
<dbReference type="GO" id="GO:0005737">
    <property type="term" value="C:cytoplasm"/>
    <property type="evidence" value="ECO:0007669"/>
    <property type="project" value="UniProtKB-ARBA"/>
</dbReference>
<dbReference type="NCBIfam" id="TIGR01023">
    <property type="entry name" value="rpmG_bact"/>
    <property type="match status" value="1"/>
</dbReference>
<keyword evidence="3" id="KW-0687">Ribonucleoprotein</keyword>
<dbReference type="GO" id="GO:0015934">
    <property type="term" value="C:large ribosomal subunit"/>
    <property type="evidence" value="ECO:0000318"/>
    <property type="project" value="GO_Central"/>
</dbReference>
<dbReference type="InParanoid" id="D8SCP3"/>
<dbReference type="OMA" id="MIWTAHS"/>